<evidence type="ECO:0000313" key="2">
    <source>
        <dbReference type="EMBL" id="MUN62116.1"/>
    </source>
</evidence>
<gene>
    <name evidence="2" type="ORF">GMA12_02975</name>
</gene>
<proteinExistence type="predicted"/>
<accession>A0A6N8GFW9</accession>
<name>A0A6N8GFW9_9MICC</name>
<organism evidence="2 3">
    <name type="scientific">Kocuria sediminis</name>
    <dbReference type="NCBI Taxonomy" id="1038857"/>
    <lineage>
        <taxon>Bacteria</taxon>
        <taxon>Bacillati</taxon>
        <taxon>Actinomycetota</taxon>
        <taxon>Actinomycetes</taxon>
        <taxon>Micrococcales</taxon>
        <taxon>Micrococcaceae</taxon>
        <taxon>Kocuria</taxon>
    </lineage>
</organism>
<evidence type="ECO:0000256" key="1">
    <source>
        <dbReference type="SAM" id="MobiDB-lite"/>
    </source>
</evidence>
<protein>
    <submittedName>
        <fullName evidence="2">Uncharacterized protein</fullName>
    </submittedName>
</protein>
<sequence length="172" mass="19689">MLTGETFQNKERIKKFMGDHAFYFGNRYSNGDKHWYAHPDKVDELVALIPDLGYIPSRHAPVSKTTYRYDCKDSQTGIEYDINNDEHWHIIHATKPGTNVKDTAKSNQNLVCPEKGCNIRFKTVMGSKERALHRKKFEDDCEKCGKISTPPEAESSDPPEHLKYVYTPGAIP</sequence>
<feature type="region of interest" description="Disordered" evidence="1">
    <location>
        <begin position="147"/>
        <end position="172"/>
    </location>
</feature>
<dbReference type="EMBL" id="WOGU01000002">
    <property type="protein sequence ID" value="MUN62116.1"/>
    <property type="molecule type" value="Genomic_DNA"/>
</dbReference>
<dbReference type="RefSeq" id="WP_156267056.1">
    <property type="nucleotide sequence ID" value="NZ_WOGU01000002.1"/>
</dbReference>
<reference evidence="2 3" key="1">
    <citation type="submission" date="2019-12" db="EMBL/GenBank/DDBJ databases">
        <authorList>
            <person name="Shi Y."/>
        </authorList>
    </citation>
    <scope>NUCLEOTIDE SEQUENCE [LARGE SCALE GENOMIC DNA]</scope>
    <source>
        <strain evidence="2 3">JCM 17929</strain>
    </source>
</reference>
<dbReference type="AlphaFoldDB" id="A0A6N8GFW9"/>
<comment type="caution">
    <text evidence="2">The sequence shown here is derived from an EMBL/GenBank/DDBJ whole genome shotgun (WGS) entry which is preliminary data.</text>
</comment>
<dbReference type="Proteomes" id="UP000436989">
    <property type="component" value="Unassembled WGS sequence"/>
</dbReference>
<evidence type="ECO:0000313" key="3">
    <source>
        <dbReference type="Proteomes" id="UP000436989"/>
    </source>
</evidence>
<keyword evidence="3" id="KW-1185">Reference proteome</keyword>